<feature type="signal peptide" evidence="2">
    <location>
        <begin position="1"/>
        <end position="17"/>
    </location>
</feature>
<evidence type="ECO:0000313" key="5">
    <source>
        <dbReference type="Proteomes" id="UP000719412"/>
    </source>
</evidence>
<dbReference type="InterPro" id="IPR039664">
    <property type="entry name" value="GRB/APBB1IP"/>
</dbReference>
<dbReference type="SUPFAM" id="SSF55550">
    <property type="entry name" value="SH2 domain"/>
    <property type="match status" value="1"/>
</dbReference>
<dbReference type="AlphaFoldDB" id="A0A8J6HJ40"/>
<dbReference type="EMBL" id="JABDTM020023283">
    <property type="protein sequence ID" value="KAH0815292.1"/>
    <property type="molecule type" value="Genomic_DNA"/>
</dbReference>
<organism evidence="4 5">
    <name type="scientific">Tenebrio molitor</name>
    <name type="common">Yellow mealworm beetle</name>
    <dbReference type="NCBI Taxonomy" id="7067"/>
    <lineage>
        <taxon>Eukaryota</taxon>
        <taxon>Metazoa</taxon>
        <taxon>Ecdysozoa</taxon>
        <taxon>Arthropoda</taxon>
        <taxon>Hexapoda</taxon>
        <taxon>Insecta</taxon>
        <taxon>Pterygota</taxon>
        <taxon>Neoptera</taxon>
        <taxon>Endopterygota</taxon>
        <taxon>Coleoptera</taxon>
        <taxon>Polyphaga</taxon>
        <taxon>Cucujiformia</taxon>
        <taxon>Tenebrionidae</taxon>
        <taxon>Tenebrio</taxon>
    </lineage>
</organism>
<dbReference type="SMART" id="SM00252">
    <property type="entry name" value="SH2"/>
    <property type="match status" value="1"/>
</dbReference>
<dbReference type="Gene3D" id="3.30.505.10">
    <property type="entry name" value="SH2 domain"/>
    <property type="match status" value="1"/>
</dbReference>
<dbReference type="InterPro" id="IPR036860">
    <property type="entry name" value="SH2_dom_sf"/>
</dbReference>
<dbReference type="PROSITE" id="PS50001">
    <property type="entry name" value="SH2"/>
    <property type="match status" value="1"/>
</dbReference>
<feature type="domain" description="SH2" evidence="3">
    <location>
        <begin position="10"/>
        <end position="84"/>
    </location>
</feature>
<dbReference type="Proteomes" id="UP000719412">
    <property type="component" value="Unassembled WGS sequence"/>
</dbReference>
<protein>
    <recommendedName>
        <fullName evidence="3">SH2 domain-containing protein</fullName>
    </recommendedName>
</protein>
<reference evidence="4" key="2">
    <citation type="submission" date="2021-08" db="EMBL/GenBank/DDBJ databases">
        <authorList>
            <person name="Eriksson T."/>
        </authorList>
    </citation>
    <scope>NUCLEOTIDE SEQUENCE</scope>
    <source>
        <strain evidence="4">Stoneville</strain>
        <tissue evidence="4">Whole head</tissue>
    </source>
</reference>
<reference evidence="4" key="1">
    <citation type="journal article" date="2020" name="J Insects Food Feed">
        <title>The yellow mealworm (Tenebrio molitor) genome: a resource for the emerging insects as food and feed industry.</title>
        <authorList>
            <person name="Eriksson T."/>
            <person name="Andere A."/>
            <person name="Kelstrup H."/>
            <person name="Emery V."/>
            <person name="Picard C."/>
        </authorList>
    </citation>
    <scope>NUCLEOTIDE SEQUENCE</scope>
    <source>
        <strain evidence="4">Stoneville</strain>
        <tissue evidence="4">Whole head</tissue>
    </source>
</reference>
<keyword evidence="1" id="KW-0727">SH2 domain</keyword>
<name>A0A8J6HJ40_TENMO</name>
<dbReference type="InterPro" id="IPR000980">
    <property type="entry name" value="SH2"/>
</dbReference>
<comment type="caution">
    <text evidence="4">The sequence shown here is derived from an EMBL/GenBank/DDBJ whole genome shotgun (WGS) entry which is preliminary data.</text>
</comment>
<feature type="chain" id="PRO_5035284888" description="SH2 domain-containing protein" evidence="2">
    <location>
        <begin position="18"/>
        <end position="103"/>
    </location>
</feature>
<proteinExistence type="predicted"/>
<keyword evidence="2" id="KW-0732">Signal</keyword>
<evidence type="ECO:0000259" key="3">
    <source>
        <dbReference type="PROSITE" id="PS50001"/>
    </source>
</evidence>
<sequence length="103" mass="11474">MLIFFLRLVFLVRESRSNPGAFVLTYKCGGKVLHAQITPILDPVRESHVFSLDSGVTKFYDLLQLVEFYQLNAGCLPTRLTHYVVQNCSPVNSSSPTTLPGSI</sequence>
<evidence type="ECO:0000313" key="4">
    <source>
        <dbReference type="EMBL" id="KAH0815292.1"/>
    </source>
</evidence>
<dbReference type="PANTHER" id="PTHR11243:SF38">
    <property type="entry name" value="GROWTH FACTOR RECEPTOR-BOUND PROTEIN 14-LIKE ISOFORM X1"/>
    <property type="match status" value="1"/>
</dbReference>
<gene>
    <name evidence="4" type="ORF">GEV33_007498</name>
</gene>
<accession>A0A8J6HJ40</accession>
<evidence type="ECO:0000256" key="1">
    <source>
        <dbReference type="PROSITE-ProRule" id="PRU00191"/>
    </source>
</evidence>
<evidence type="ECO:0000256" key="2">
    <source>
        <dbReference type="SAM" id="SignalP"/>
    </source>
</evidence>
<dbReference type="Pfam" id="PF00017">
    <property type="entry name" value="SH2"/>
    <property type="match status" value="1"/>
</dbReference>
<keyword evidence="5" id="KW-1185">Reference proteome</keyword>
<dbReference type="PANTHER" id="PTHR11243">
    <property type="entry name" value="GROWTH FACTOR RECEPTOR-BOUND PROTEIN"/>
    <property type="match status" value="1"/>
</dbReference>